<dbReference type="Proteomes" id="UP000765509">
    <property type="component" value="Unassembled WGS sequence"/>
</dbReference>
<evidence type="ECO:0000313" key="2">
    <source>
        <dbReference type="Proteomes" id="UP000765509"/>
    </source>
</evidence>
<reference evidence="1" key="1">
    <citation type="submission" date="2021-03" db="EMBL/GenBank/DDBJ databases">
        <title>Draft genome sequence of rust myrtle Austropuccinia psidii MF-1, a brazilian biotype.</title>
        <authorList>
            <person name="Quecine M.C."/>
            <person name="Pachon D.M.R."/>
            <person name="Bonatelli M.L."/>
            <person name="Correr F.H."/>
            <person name="Franceschini L.M."/>
            <person name="Leite T.F."/>
            <person name="Margarido G.R.A."/>
            <person name="Almeida C.A."/>
            <person name="Ferrarezi J.A."/>
            <person name="Labate C.A."/>
        </authorList>
    </citation>
    <scope>NUCLEOTIDE SEQUENCE</scope>
    <source>
        <strain evidence="1">MF-1</strain>
    </source>
</reference>
<dbReference type="EMBL" id="AVOT02028948">
    <property type="protein sequence ID" value="MBW0521597.1"/>
    <property type="molecule type" value="Genomic_DNA"/>
</dbReference>
<evidence type="ECO:0000313" key="1">
    <source>
        <dbReference type="EMBL" id="MBW0521597.1"/>
    </source>
</evidence>
<proteinExistence type="predicted"/>
<protein>
    <submittedName>
        <fullName evidence="1">Uncharacterized protein</fullName>
    </submittedName>
</protein>
<name>A0A9Q3EQ73_9BASI</name>
<dbReference type="AlphaFoldDB" id="A0A9Q3EQ73"/>
<gene>
    <name evidence="1" type="ORF">O181_061312</name>
</gene>
<dbReference type="OrthoDB" id="2498930at2759"/>
<comment type="caution">
    <text evidence="1">The sequence shown here is derived from an EMBL/GenBank/DDBJ whole genome shotgun (WGS) entry which is preliminary data.</text>
</comment>
<keyword evidence="2" id="KW-1185">Reference proteome</keyword>
<sequence>MSSNNLISRLLLTSGNYFTWVAMMESELDIIGALDLILGADQQSIEIQENLNRKAYNLIIQYLNEENISFFSSILSEENKRNGQALWNMLKEKYMSNHISSQALAFTNFSQAKFTTTLDFIQEIRTMVSKMQ</sequence>
<accession>A0A9Q3EQ73</accession>
<organism evidence="1 2">
    <name type="scientific">Austropuccinia psidii MF-1</name>
    <dbReference type="NCBI Taxonomy" id="1389203"/>
    <lineage>
        <taxon>Eukaryota</taxon>
        <taxon>Fungi</taxon>
        <taxon>Dikarya</taxon>
        <taxon>Basidiomycota</taxon>
        <taxon>Pucciniomycotina</taxon>
        <taxon>Pucciniomycetes</taxon>
        <taxon>Pucciniales</taxon>
        <taxon>Sphaerophragmiaceae</taxon>
        <taxon>Austropuccinia</taxon>
    </lineage>
</organism>